<evidence type="ECO:0000256" key="3">
    <source>
        <dbReference type="ARBA" id="ARBA00007786"/>
    </source>
</evidence>
<dbReference type="SUPFAM" id="SSF51126">
    <property type="entry name" value="Pectin lyase-like"/>
    <property type="match status" value="1"/>
</dbReference>
<dbReference type="InterPro" id="IPR006501">
    <property type="entry name" value="Pectinesterase_inhib_dom"/>
</dbReference>
<proteinExistence type="inferred from homology"/>
<dbReference type="SUPFAM" id="SSF101148">
    <property type="entry name" value="Plant invertase/pectin methylesterase inhibitor"/>
    <property type="match status" value="1"/>
</dbReference>
<dbReference type="GO" id="GO:0004857">
    <property type="term" value="F:enzyme inhibitor activity"/>
    <property type="evidence" value="ECO:0007669"/>
    <property type="project" value="InterPro"/>
</dbReference>
<feature type="domain" description="Pectinesterase inhibitor" evidence="6">
    <location>
        <begin position="34"/>
        <end position="166"/>
    </location>
</feature>
<name>A0AAN8YWN1_9MAGN</name>
<dbReference type="EMBL" id="JBAMMX010000025">
    <property type="protein sequence ID" value="KAK6915632.1"/>
    <property type="molecule type" value="Genomic_DNA"/>
</dbReference>
<feature type="signal peptide" evidence="5">
    <location>
        <begin position="1"/>
        <end position="24"/>
    </location>
</feature>
<comment type="similarity">
    <text evidence="3">In the C-terminal section; belongs to the pectinesterase family.</text>
</comment>
<dbReference type="SMART" id="SM00856">
    <property type="entry name" value="PMEI"/>
    <property type="match status" value="1"/>
</dbReference>
<evidence type="ECO:0000259" key="6">
    <source>
        <dbReference type="SMART" id="SM00856"/>
    </source>
</evidence>
<dbReference type="Proteomes" id="UP001370490">
    <property type="component" value="Unassembled WGS sequence"/>
</dbReference>
<feature type="chain" id="PRO_5042855590" evidence="5">
    <location>
        <begin position="25"/>
        <end position="234"/>
    </location>
</feature>
<dbReference type="GO" id="GO:0030599">
    <property type="term" value="F:pectinesterase activity"/>
    <property type="evidence" value="ECO:0007669"/>
    <property type="project" value="InterPro"/>
</dbReference>
<dbReference type="Pfam" id="PF04043">
    <property type="entry name" value="PMEI"/>
    <property type="match status" value="1"/>
</dbReference>
<comment type="similarity">
    <text evidence="2">In the N-terminal section; belongs to the PMEI family.</text>
</comment>
<evidence type="ECO:0000313" key="7">
    <source>
        <dbReference type="EMBL" id="KAK6915632.1"/>
    </source>
</evidence>
<sequence>MSSNPYTLSFLFFFFVFFISPSLASFFNLHDSRHNLQFYTLPSFCKSLFPNNASANIHDYGRFPLSQSLKSATKFHSLVNWYLRFKFIYPTQVVNALQDCQLLAELNIDFLSNTAKSTDPTDTLYGVEAQDSHTLLSAILKNQETCSYGLELASATAASIKNALLVPFQQITPTLAFLIHVVGGVYEENVFIAKSKINLLIIGDGSNQTVIAGKSGVVEGWTTYNSNTLDKLSI</sequence>
<evidence type="ECO:0000313" key="8">
    <source>
        <dbReference type="Proteomes" id="UP001370490"/>
    </source>
</evidence>
<comment type="caution">
    <text evidence="7">The sequence shown here is derived from an EMBL/GenBank/DDBJ whole genome shotgun (WGS) entry which is preliminary data.</text>
</comment>
<evidence type="ECO:0000256" key="1">
    <source>
        <dbReference type="ARBA" id="ARBA00005184"/>
    </source>
</evidence>
<keyword evidence="8" id="KW-1185">Reference proteome</keyword>
<evidence type="ECO:0000256" key="2">
    <source>
        <dbReference type="ARBA" id="ARBA00006027"/>
    </source>
</evidence>
<dbReference type="PANTHER" id="PTHR31707">
    <property type="entry name" value="PECTINESTERASE"/>
    <property type="match status" value="1"/>
</dbReference>
<reference evidence="7 8" key="1">
    <citation type="submission" date="2023-12" db="EMBL/GenBank/DDBJ databases">
        <title>A high-quality genome assembly for Dillenia turbinata (Dilleniales).</title>
        <authorList>
            <person name="Chanderbali A."/>
        </authorList>
    </citation>
    <scope>NUCLEOTIDE SEQUENCE [LARGE SCALE GENOMIC DNA]</scope>
    <source>
        <strain evidence="7">LSX21</strain>
        <tissue evidence="7">Leaf</tissue>
    </source>
</reference>
<dbReference type="AlphaFoldDB" id="A0AAN8YWN1"/>
<dbReference type="Pfam" id="PF01095">
    <property type="entry name" value="Pectinesterase"/>
    <property type="match status" value="1"/>
</dbReference>
<evidence type="ECO:0000256" key="4">
    <source>
        <dbReference type="ARBA" id="ARBA00022801"/>
    </source>
</evidence>
<accession>A0AAN8YWN1</accession>
<dbReference type="GO" id="GO:0042545">
    <property type="term" value="P:cell wall modification"/>
    <property type="evidence" value="ECO:0007669"/>
    <property type="project" value="InterPro"/>
</dbReference>
<evidence type="ECO:0000256" key="5">
    <source>
        <dbReference type="SAM" id="SignalP"/>
    </source>
</evidence>
<dbReference type="InterPro" id="IPR000070">
    <property type="entry name" value="Pectinesterase_cat"/>
</dbReference>
<keyword evidence="4" id="KW-0378">Hydrolase</keyword>
<keyword evidence="5" id="KW-0732">Signal</keyword>
<gene>
    <name evidence="7" type="ORF">RJ641_020749</name>
</gene>
<dbReference type="InterPro" id="IPR011050">
    <property type="entry name" value="Pectin_lyase_fold/virulence"/>
</dbReference>
<comment type="pathway">
    <text evidence="1">Glycan metabolism; pectin degradation; 2-dehydro-3-deoxy-D-gluconate from pectin: step 1/5.</text>
</comment>
<protein>
    <submittedName>
        <fullName evidence="7">Pectinesterase inhibitor domain</fullName>
    </submittedName>
</protein>
<organism evidence="7 8">
    <name type="scientific">Dillenia turbinata</name>
    <dbReference type="NCBI Taxonomy" id="194707"/>
    <lineage>
        <taxon>Eukaryota</taxon>
        <taxon>Viridiplantae</taxon>
        <taxon>Streptophyta</taxon>
        <taxon>Embryophyta</taxon>
        <taxon>Tracheophyta</taxon>
        <taxon>Spermatophyta</taxon>
        <taxon>Magnoliopsida</taxon>
        <taxon>eudicotyledons</taxon>
        <taxon>Gunneridae</taxon>
        <taxon>Pentapetalae</taxon>
        <taxon>Dilleniales</taxon>
        <taxon>Dilleniaceae</taxon>
        <taxon>Dillenia</taxon>
    </lineage>
</organism>
<dbReference type="Gene3D" id="1.20.140.40">
    <property type="entry name" value="Invertase/pectin methylesterase inhibitor family protein"/>
    <property type="match status" value="1"/>
</dbReference>
<dbReference type="InterPro" id="IPR035513">
    <property type="entry name" value="Invertase/methylesterase_inhib"/>
</dbReference>